<dbReference type="Pfam" id="PF14156">
    <property type="entry name" value="AbbA_antirepres"/>
    <property type="match status" value="1"/>
</dbReference>
<sequence length="66" mass="7555">MEKTKNDLLLSETEKDLLLEVLISQNYVKELVSCEITDIECGVKKTEEARIKKLNDLFDRIVDAGL</sequence>
<dbReference type="Proteomes" id="UP000217083">
    <property type="component" value="Unassembled WGS sequence"/>
</dbReference>
<evidence type="ECO:0000313" key="1">
    <source>
        <dbReference type="EMBL" id="OZM56144.1"/>
    </source>
</evidence>
<dbReference type="Gene3D" id="1.10.287.3030">
    <property type="match status" value="1"/>
</dbReference>
<dbReference type="InterPro" id="IPR025446">
    <property type="entry name" value="Antirep_AbbA"/>
</dbReference>
<name>A0A263BR29_9BACI</name>
<evidence type="ECO:0008006" key="3">
    <source>
        <dbReference type="Google" id="ProtNLM"/>
    </source>
</evidence>
<dbReference type="AlphaFoldDB" id="A0A263BR29"/>
<organism evidence="1 2">
    <name type="scientific">Lottiidibacillus patelloidae</name>
    <dbReference type="NCBI Taxonomy" id="2670334"/>
    <lineage>
        <taxon>Bacteria</taxon>
        <taxon>Bacillati</taxon>
        <taxon>Bacillota</taxon>
        <taxon>Bacilli</taxon>
        <taxon>Bacillales</taxon>
        <taxon>Bacillaceae</taxon>
        <taxon>Lottiidibacillus</taxon>
    </lineage>
</organism>
<reference evidence="2" key="1">
    <citation type="submission" date="2017-08" db="EMBL/GenBank/DDBJ databases">
        <authorList>
            <person name="Huang Z."/>
        </authorList>
    </citation>
    <scope>NUCLEOTIDE SEQUENCE [LARGE SCALE GENOMIC DNA]</scope>
    <source>
        <strain evidence="2">SA5d-4</strain>
    </source>
</reference>
<accession>A0A263BR29</accession>
<dbReference type="EMBL" id="NPIA01000008">
    <property type="protein sequence ID" value="OZM56144.1"/>
    <property type="molecule type" value="Genomic_DNA"/>
</dbReference>
<protein>
    <recommendedName>
        <fullName evidence="3">Antirepressor AbbA</fullName>
    </recommendedName>
</protein>
<dbReference type="RefSeq" id="WP_094926059.1">
    <property type="nucleotide sequence ID" value="NZ_NPIA01000008.1"/>
</dbReference>
<comment type="caution">
    <text evidence="1">The sequence shown here is derived from an EMBL/GenBank/DDBJ whole genome shotgun (WGS) entry which is preliminary data.</text>
</comment>
<keyword evidence="2" id="KW-1185">Reference proteome</keyword>
<proteinExistence type="predicted"/>
<gene>
    <name evidence="1" type="ORF">CIB95_13635</name>
</gene>
<reference evidence="1 2" key="2">
    <citation type="submission" date="2017-09" db="EMBL/GenBank/DDBJ databases">
        <title>Bacillus patelloidae sp. nov., isolated from the intestinal tract of a marine limpet.</title>
        <authorList>
            <person name="Liu R."/>
            <person name="Dong C."/>
            <person name="Shao Z."/>
        </authorList>
    </citation>
    <scope>NUCLEOTIDE SEQUENCE [LARGE SCALE GENOMIC DNA]</scope>
    <source>
        <strain evidence="1 2">SA5d-4</strain>
    </source>
</reference>
<evidence type="ECO:0000313" key="2">
    <source>
        <dbReference type="Proteomes" id="UP000217083"/>
    </source>
</evidence>